<evidence type="ECO:0000259" key="11">
    <source>
        <dbReference type="Pfam" id="PF16418"/>
    </source>
</evidence>
<proteinExistence type="predicted"/>
<comment type="subcellular location">
    <subcellularLocation>
        <location evidence="1">Nucleus</location>
    </subcellularLocation>
</comment>
<dbReference type="FunFam" id="1.25.40.180:FF:000012">
    <property type="entry name" value="Ccr4-Not transcription complex subunit"/>
    <property type="match status" value="1"/>
</dbReference>
<dbReference type="GO" id="GO:0005634">
    <property type="term" value="C:nucleus"/>
    <property type="evidence" value="ECO:0007669"/>
    <property type="project" value="UniProtKB-SubCell"/>
</dbReference>
<evidence type="ECO:0000259" key="10">
    <source>
        <dbReference type="Pfam" id="PF16417"/>
    </source>
</evidence>
<dbReference type="Gene3D" id="1.25.40.800">
    <property type="match status" value="1"/>
</dbReference>
<evidence type="ECO:0000256" key="6">
    <source>
        <dbReference type="SAM" id="MobiDB-lite"/>
    </source>
</evidence>
<evidence type="ECO:0000259" key="9">
    <source>
        <dbReference type="Pfam" id="PF16415"/>
    </source>
</evidence>
<protein>
    <recommendedName>
        <fullName evidence="15">CCR4-NOT transcription complex subunit 1</fullName>
    </recommendedName>
</protein>
<dbReference type="PANTHER" id="PTHR13162">
    <property type="entry name" value="CCR4-NOT TRANSCRIPTION COMPLEX"/>
    <property type="match status" value="1"/>
</dbReference>
<dbReference type="Pfam" id="PF12842">
    <property type="entry name" value="DUF3819"/>
    <property type="match status" value="1"/>
</dbReference>
<dbReference type="EMBL" id="DAKRPA010000374">
    <property type="protein sequence ID" value="DAZ92858.1"/>
    <property type="molecule type" value="Genomic_DNA"/>
</dbReference>
<dbReference type="InterPro" id="IPR007196">
    <property type="entry name" value="CCR4-Not_Not1_C"/>
</dbReference>
<reference evidence="13" key="2">
    <citation type="journal article" date="2023" name="Microbiol Resour">
        <title>Decontamination and Annotation of the Draft Genome Sequence of the Oomycete Lagenidium giganteum ARSEF 373.</title>
        <authorList>
            <person name="Morgan W.R."/>
            <person name="Tartar A."/>
        </authorList>
    </citation>
    <scope>NUCLEOTIDE SEQUENCE</scope>
    <source>
        <strain evidence="13">ARSEF 373</strain>
    </source>
</reference>
<evidence type="ECO:0000259" key="12">
    <source>
        <dbReference type="Pfam" id="PF25097"/>
    </source>
</evidence>
<feature type="domain" description="CCR4-NOT transcription complex subunit 1-like NOT1 connector" evidence="12">
    <location>
        <begin position="1657"/>
        <end position="1818"/>
    </location>
</feature>
<gene>
    <name evidence="13" type="ORF">N0F65_012474</name>
</gene>
<dbReference type="PANTHER" id="PTHR13162:SF8">
    <property type="entry name" value="CCR4-NOT TRANSCRIPTION COMPLEX SUBUNIT 1"/>
    <property type="match status" value="1"/>
</dbReference>
<evidence type="ECO:0000256" key="4">
    <source>
        <dbReference type="ARBA" id="ARBA00023163"/>
    </source>
</evidence>
<keyword evidence="3" id="KW-0805">Transcription regulation</keyword>
<dbReference type="InterPro" id="IPR016024">
    <property type="entry name" value="ARM-type_fold"/>
</dbReference>
<organism evidence="13 14">
    <name type="scientific">Lagenidium giganteum</name>
    <dbReference type="NCBI Taxonomy" id="4803"/>
    <lineage>
        <taxon>Eukaryota</taxon>
        <taxon>Sar</taxon>
        <taxon>Stramenopiles</taxon>
        <taxon>Oomycota</taxon>
        <taxon>Peronosporomycetes</taxon>
        <taxon>Pythiales</taxon>
        <taxon>Pythiaceae</taxon>
    </lineage>
</organism>
<dbReference type="InterPro" id="IPR032191">
    <property type="entry name" value="CNOT1_CAF1_bind"/>
</dbReference>
<dbReference type="FunFam" id="1.25.40.800:FF:000002">
    <property type="entry name" value="CCR4-Not complex component, Not1"/>
    <property type="match status" value="1"/>
</dbReference>
<dbReference type="Pfam" id="PF16415">
    <property type="entry name" value="CNOT1_CAF1_bind"/>
    <property type="match status" value="1"/>
</dbReference>
<feature type="non-terminal residue" evidence="13">
    <location>
        <position position="1"/>
    </location>
</feature>
<dbReference type="Pfam" id="PF04054">
    <property type="entry name" value="Not1"/>
    <property type="match status" value="1"/>
</dbReference>
<reference evidence="13" key="1">
    <citation type="submission" date="2022-11" db="EMBL/GenBank/DDBJ databases">
        <authorList>
            <person name="Morgan W.R."/>
            <person name="Tartar A."/>
        </authorList>
    </citation>
    <scope>NUCLEOTIDE SEQUENCE</scope>
    <source>
        <strain evidence="13">ARSEF 373</strain>
    </source>
</reference>
<feature type="domain" description="CCR4-NOT transcription complex subunit 1" evidence="8">
    <location>
        <begin position="1365"/>
        <end position="1505"/>
    </location>
</feature>
<dbReference type="InterPro" id="IPR038535">
    <property type="entry name" value="CNOT1_TTP_bind_sf"/>
</dbReference>
<dbReference type="GO" id="GO:0000932">
    <property type="term" value="C:P-body"/>
    <property type="evidence" value="ECO:0007669"/>
    <property type="project" value="TreeGrafter"/>
</dbReference>
<keyword evidence="4" id="KW-0804">Transcription</keyword>
<dbReference type="Pfam" id="PF16418">
    <property type="entry name" value="CNOT1_HEAT"/>
    <property type="match status" value="1"/>
</dbReference>
<dbReference type="GO" id="GO:0017148">
    <property type="term" value="P:negative regulation of translation"/>
    <property type="evidence" value="ECO:0007669"/>
    <property type="project" value="InterPro"/>
</dbReference>
<dbReference type="Pfam" id="PF16417">
    <property type="entry name" value="CNOT1_TTP_bind"/>
    <property type="match status" value="1"/>
</dbReference>
<evidence type="ECO:0000256" key="2">
    <source>
        <dbReference type="ARBA" id="ARBA00022491"/>
    </source>
</evidence>
<feature type="region of interest" description="Disordered" evidence="6">
    <location>
        <begin position="979"/>
        <end position="1023"/>
    </location>
</feature>
<dbReference type="GO" id="GO:0000289">
    <property type="term" value="P:nuclear-transcribed mRNA poly(A) tail shortening"/>
    <property type="evidence" value="ECO:0007669"/>
    <property type="project" value="UniProtKB-ARBA"/>
</dbReference>
<feature type="domain" description="CCR4-NOT transcription complex subunit 1 CAF1-binding" evidence="9">
    <location>
        <begin position="1051"/>
        <end position="1258"/>
    </location>
</feature>
<keyword evidence="5" id="KW-0539">Nucleus</keyword>
<evidence type="ECO:0008006" key="15">
    <source>
        <dbReference type="Google" id="ProtNLM"/>
    </source>
</evidence>
<dbReference type="FunFam" id="1.25.40.840:FF:000003">
    <property type="entry name" value="Transcription regulator"/>
    <property type="match status" value="1"/>
</dbReference>
<dbReference type="GO" id="GO:0030015">
    <property type="term" value="C:CCR4-NOT core complex"/>
    <property type="evidence" value="ECO:0007669"/>
    <property type="project" value="InterPro"/>
</dbReference>
<dbReference type="GO" id="GO:0060090">
    <property type="term" value="F:molecular adaptor activity"/>
    <property type="evidence" value="ECO:0007669"/>
    <property type="project" value="TreeGrafter"/>
</dbReference>
<dbReference type="Gene3D" id="1.25.40.790">
    <property type="match status" value="1"/>
</dbReference>
<keyword evidence="2" id="KW-0678">Repressor</keyword>
<evidence type="ECO:0000256" key="3">
    <source>
        <dbReference type="ARBA" id="ARBA00023015"/>
    </source>
</evidence>
<feature type="domain" description="CCR4-NOT transcription complex subunit 1 TTP binding" evidence="10">
    <location>
        <begin position="733"/>
        <end position="895"/>
    </location>
</feature>
<feature type="compositionally biased region" description="Low complexity" evidence="6">
    <location>
        <begin position="998"/>
        <end position="1008"/>
    </location>
</feature>
<accession>A0AAV2YHR6</accession>
<evidence type="ECO:0000256" key="5">
    <source>
        <dbReference type="ARBA" id="ARBA00023242"/>
    </source>
</evidence>
<evidence type="ECO:0000259" key="7">
    <source>
        <dbReference type="Pfam" id="PF04054"/>
    </source>
</evidence>
<dbReference type="InterPro" id="IPR032194">
    <property type="entry name" value="CNOT1_HEAT"/>
</dbReference>
<dbReference type="Gene3D" id="1.25.40.180">
    <property type="match status" value="1"/>
</dbReference>
<dbReference type="Proteomes" id="UP001146120">
    <property type="component" value="Unassembled WGS sequence"/>
</dbReference>
<name>A0AAV2YHR6_9STRA</name>
<evidence type="ECO:0000259" key="8">
    <source>
        <dbReference type="Pfam" id="PF12842"/>
    </source>
</evidence>
<dbReference type="CDD" id="cd20710">
    <property type="entry name" value="NOT1_connector"/>
    <property type="match status" value="1"/>
</dbReference>
<evidence type="ECO:0000256" key="1">
    <source>
        <dbReference type="ARBA" id="ARBA00004123"/>
    </source>
</evidence>
<dbReference type="InterPro" id="IPR055454">
    <property type="entry name" value="CNOT1-like_NOT1_connector"/>
</dbReference>
<keyword evidence="14" id="KW-1185">Reference proteome</keyword>
<dbReference type="Pfam" id="PF25097">
    <property type="entry name" value="ARM_Cnot1"/>
    <property type="match status" value="1"/>
</dbReference>
<feature type="domain" description="CCR4-NOT transcription complex subunit 1 HEAT repeat" evidence="11">
    <location>
        <begin position="541"/>
        <end position="686"/>
    </location>
</feature>
<dbReference type="InterPro" id="IPR040398">
    <property type="entry name" value="Not1"/>
</dbReference>
<dbReference type="InterPro" id="IPR032193">
    <property type="entry name" value="CNOT1_TTP_bind"/>
</dbReference>
<sequence>TFTLWLLPLWREKARSSGSDRRSKTQLKKARERERERAMVSFASPLFWQIHYLVTNLSKKNFKSNVAELNQLVGLYGEDARIFLLSCLVKDIDFRDARNASHHKDALKIQLLTHEIAQASSRPNFTTFICEAIDGGVQKGSNASASAARVVTEEFLQNFCRLLKLSVPQQITIGLSFAQGENSESATEAIKFLKAKIPEISACGSKLPPDVLHSLVFLLRTKDEFKENMAETDSLLASISAAHPNDMGSMEIAPLTMGDPDHVDCVPIADADLLSKLVSEVSVSCLFYDLMEDVGYACTSSTQAFRTLLEEAGLANAPTIPPAQVAGMLGMISRTSSGLDAENAATLMAHLPFVCDVPGSPADGAAALAPPPGPTKDTWDIDVIAEVFQKDYSSIKWTKVAEKLDREDLEIKSTDQLRVLINAFQRISQSKFRVATLLRPWKHSRAHLSFLKAAIASPPEVISFADSPNKLAPFEGADASAVPKNGVWFSLDVVETLLSVSEKDCYGDVRRIFDAATKTCPDVLIANLAQAKPMWNSLRDDVFSDLFSTYIMGRPNAPLIMRHLWSVAPKLVLYASVKCFYAATSPQIITRLFALFRNTGDALSSAIHSNYFSFAISLAVMGANFEVLPLETWLVERLASQRTAFATSCLAFVHRNYARAIPKGSITAQTNHVLTIESLAIILKCITAVQSALPPTIALELKRVVALCMEAHPVLSTTARPQPEAPKATDGQSSDTPAFTAEMIEEQANAYFQQIYTSEQNINDVVAMLKRFQTSRDERERQIFYCMIHNLFDEYRFFPRYPEMELRITGVLFGKLIEHQVLPPNFLQTALRSVLESLREPVNSKFFFFGACALQQFVPRLREMPAYCTNLSQIPHLQHALPEIMRQVSQVIRSIQASKGPEALGQAPATSPAAASPLELALDGSTDASSGSKLSALNVGSQVFGATLGSATGGSALAAASAVASATAAATAATSAATANASGAAAVKTPPKPGTDDAAASSTSQAASMNRPTMATSPKVATPQQAPQLAVINVDHIFHESSKMDDNETLVQPEESVKDRIHFIINNMSISNLDVKIPEMRKMLIESYYPWMANYLVVKRISTQPNYHTVYLIFIEKLGRPELEREILKRTLQNARKLLTSGSITTNSQQRSLLKNLGSWLGVFTLSRNKPLLTRDVDIKELLYVGYETGHLIAVTPFVAKILEGCKKSKIFKPPNPWIMGMIHAMSEIYDVPDLKLNLKFEIEVLFKQFKLNDQRKATLLHTRLTPPRAANPDFNVKVTKMPRTATPPAGQKLGPKAIPGSGPTTPSKPLKPGLKLGDAYGIAPAGREAYGSASTSAAASESTVIPNLASYVAVNPDLPLHNVNLRRLVPLAVDRAIREVISPVVERSVTIACITTREVILKDFATEVDDVKMRKAAHLMVASMSGSLALITAKEPLRNSIGTHLRALIPASAGDPQQIEHVIQVCSNENTDLGCMLIEKASSEKAMRDIDEALASAYAVRRRYQQQMQGKMPDSVHYFEGSAHQPPASLPEVFKSKPGGVPHMQLVVYEAFQRIPRPATMPLSRSGYPGATAAGASAGLRDDKDGLAGGANEGAGVTVTAALDRFAGLMEKFEMFVQGIARQAATAQRELPSLLAIPSDSEVFAILREVRALGLAVKPMFRDEACLKIGHRIVKCMYELGSGRGDELFLEILVSSLEALAQSCEKLKKEVVGWILRAPVEDKLKLHCEVIVALVRFKVVEASEFDVYLTRNMERNSVAIEFAVHIVRQCIPMEHVNIVKQLANTVDALARIVERHGTTGNKNVQILATLLEQARNQKAFVRPKNLGAIGAKKDRNLVQEHAAFRHTVSNALEHWIAIYKEPTSNSQIHAQYIQMLKQYGLLNDDESITLFFKFGTELCVDACLKNTYAADPSALAKGEKLPLNYSVIDALTHLMALLVKYLDPNSTTKLQVLNHAVGAIANVLVASHDMSRKKKTPFDQRVFFRMFVNLMKELTVQEPALDAIHLQVLNTFASAYNTLQPLVLPGFVFAWTELISHRCFMPLLLRAKQQRGWQILHRLIMNLLVFMEPFIRHANVEPMSASISTLYKGAVRIILVLLHDYPDFLSDFYTSFCDVLPSSCVQLRNVILSAFSRAMRLPDPLTLGLQVSQLPEVSISPRLMPAWGSALAHNNIKEYVDEFLRATSNRAAVFSRELTTKLLRPAGQMERDPDSCKYSIPALNALVLYLGKEAIAEMANPTPVGGDTGKHGTTVKFEQSASMDVFRFLADELDAEGRFWYFSSLANHLRYPNAHTHYFSCVILYLFSYSSNKMVKEQITRVLIERLIANRPHPWGLLVTFIELIRNKSYKFWEQDYLECSSEIKEVFDDVARTCLGTSGSAASTPLAATNGGANASE</sequence>
<dbReference type="InterPro" id="IPR024557">
    <property type="entry name" value="CNOT1_dom_4"/>
</dbReference>
<feature type="region of interest" description="Disordered" evidence="6">
    <location>
        <begin position="1284"/>
        <end position="1311"/>
    </location>
</feature>
<dbReference type="Gene3D" id="1.25.40.840">
    <property type="entry name" value="CCR4-NOT transcription complex subunit 1 TTP binding domain"/>
    <property type="match status" value="1"/>
</dbReference>
<comment type="caution">
    <text evidence="13">The sequence shown here is derived from an EMBL/GenBank/DDBJ whole genome shotgun (WGS) entry which is preliminary data.</text>
</comment>
<evidence type="ECO:0000313" key="14">
    <source>
        <dbReference type="Proteomes" id="UP001146120"/>
    </source>
</evidence>
<dbReference type="SUPFAM" id="SSF48371">
    <property type="entry name" value="ARM repeat"/>
    <property type="match status" value="1"/>
</dbReference>
<evidence type="ECO:0000313" key="13">
    <source>
        <dbReference type="EMBL" id="DAZ92858.1"/>
    </source>
</evidence>
<feature type="domain" description="CCR4-Not complex component Not1 C-terminal" evidence="7">
    <location>
        <begin position="1997"/>
        <end position="2368"/>
    </location>
</feature>